<organism evidence="2 3">
    <name type="scientific">Trypanosoma theileri</name>
    <dbReference type="NCBI Taxonomy" id="67003"/>
    <lineage>
        <taxon>Eukaryota</taxon>
        <taxon>Discoba</taxon>
        <taxon>Euglenozoa</taxon>
        <taxon>Kinetoplastea</taxon>
        <taxon>Metakinetoplastina</taxon>
        <taxon>Trypanosomatida</taxon>
        <taxon>Trypanosomatidae</taxon>
        <taxon>Trypanosoma</taxon>
    </lineage>
</organism>
<sequence>MASKNTESAEGGYPSYGNPPGAYVPPIGTVVMPNTGPTPAQPYTPLPQSEGGPKHGTGPQYGTGTKHGTGTQYGGGPYYGAPPPAQRRDWQNGLCVCCGDCDSCLESWCCYYCQLSRQYNLLYENIPSINWAVAMGALLGDYCLGCLVSTVVQCMLRARVRQRLSLQGSDCDDACMSLCCSYCSLQQSLLELTDAGLFPGACCYNKAPGSRTME</sequence>
<dbReference type="RefSeq" id="XP_028876625.1">
    <property type="nucleotide sequence ID" value="XM_029032081.1"/>
</dbReference>
<proteinExistence type="predicted"/>
<dbReference type="NCBIfam" id="TIGR01571">
    <property type="entry name" value="A_thal_Cys_rich"/>
    <property type="match status" value="1"/>
</dbReference>
<keyword evidence="3" id="KW-1185">Reference proteome</keyword>
<dbReference type="Pfam" id="PF04749">
    <property type="entry name" value="PLAC8"/>
    <property type="match status" value="1"/>
</dbReference>
<protein>
    <submittedName>
        <fullName evidence="2">Ama1 protein</fullName>
    </submittedName>
</protein>
<feature type="region of interest" description="Disordered" evidence="1">
    <location>
        <begin position="27"/>
        <end position="67"/>
    </location>
</feature>
<gene>
    <name evidence="2" type="ORF">TM35_002911000</name>
</gene>
<dbReference type="OrthoDB" id="1045822at2759"/>
<evidence type="ECO:0000313" key="3">
    <source>
        <dbReference type="Proteomes" id="UP000192257"/>
    </source>
</evidence>
<dbReference type="EMBL" id="NBCO01000291">
    <property type="protein sequence ID" value="ORC76762.1"/>
    <property type="molecule type" value="Genomic_DNA"/>
</dbReference>
<dbReference type="AlphaFoldDB" id="A0A1X0NEC8"/>
<dbReference type="VEuPathDB" id="TriTrypDB:TM35_002911000"/>
<reference evidence="2 3" key="1">
    <citation type="submission" date="2017-03" db="EMBL/GenBank/DDBJ databases">
        <title>An alternative strategy for trypanosome survival in the mammalian bloodstream revealed through genome and transcriptome analysis of the ubiquitous bovine parasite Trypanosoma (Megatrypanum) theileri.</title>
        <authorList>
            <person name="Kelly S."/>
            <person name="Ivens A."/>
            <person name="Mott A."/>
            <person name="O'Neill E."/>
            <person name="Emms D."/>
            <person name="Macleod O."/>
            <person name="Voorheis P."/>
            <person name="Matthews J."/>
            <person name="Matthews K."/>
            <person name="Carrington M."/>
        </authorList>
    </citation>
    <scope>NUCLEOTIDE SEQUENCE [LARGE SCALE GENOMIC DNA]</scope>
    <source>
        <strain evidence="2">Edinburgh</strain>
    </source>
</reference>
<dbReference type="GeneID" id="39991861"/>
<dbReference type="InterPro" id="IPR006461">
    <property type="entry name" value="PLAC_motif_containing"/>
</dbReference>
<dbReference type="Proteomes" id="UP000192257">
    <property type="component" value="Unassembled WGS sequence"/>
</dbReference>
<accession>A0A1X0NEC8</accession>
<name>A0A1X0NEC8_9TRYP</name>
<comment type="caution">
    <text evidence="2">The sequence shown here is derived from an EMBL/GenBank/DDBJ whole genome shotgun (WGS) entry which is preliminary data.</text>
</comment>
<dbReference type="PANTHER" id="PTHR15907">
    <property type="entry name" value="DUF614 FAMILY PROTEIN-RELATED"/>
    <property type="match status" value="1"/>
</dbReference>
<evidence type="ECO:0000313" key="2">
    <source>
        <dbReference type="EMBL" id="ORC76762.1"/>
    </source>
</evidence>
<dbReference type="STRING" id="67003.A0A1X0NEC8"/>
<evidence type="ECO:0000256" key="1">
    <source>
        <dbReference type="SAM" id="MobiDB-lite"/>
    </source>
</evidence>